<evidence type="ECO:0000256" key="1">
    <source>
        <dbReference type="ARBA" id="ARBA00022679"/>
    </source>
</evidence>
<keyword evidence="2" id="KW-0012">Acyltransferase</keyword>
<dbReference type="PANTHER" id="PTHR43877:SF1">
    <property type="entry name" value="ACETYLTRANSFERASE"/>
    <property type="match status" value="1"/>
</dbReference>
<dbReference type="SUPFAM" id="SSF55729">
    <property type="entry name" value="Acyl-CoA N-acyltransferases (Nat)"/>
    <property type="match status" value="1"/>
</dbReference>
<dbReference type="PANTHER" id="PTHR43877">
    <property type="entry name" value="AMINOALKYLPHOSPHONATE N-ACETYLTRANSFERASE-RELATED-RELATED"/>
    <property type="match status" value="1"/>
</dbReference>
<evidence type="ECO:0000259" key="3">
    <source>
        <dbReference type="PROSITE" id="PS51186"/>
    </source>
</evidence>
<protein>
    <submittedName>
        <fullName evidence="4">GNAT family N-acetyltransferase</fullName>
    </submittedName>
</protein>
<organism evidence="4 5">
    <name type="scientific">Saccharopolyspora gregorii</name>
    <dbReference type="NCBI Taxonomy" id="33914"/>
    <lineage>
        <taxon>Bacteria</taxon>
        <taxon>Bacillati</taxon>
        <taxon>Actinomycetota</taxon>
        <taxon>Actinomycetes</taxon>
        <taxon>Pseudonocardiales</taxon>
        <taxon>Pseudonocardiaceae</taxon>
        <taxon>Saccharopolyspora</taxon>
    </lineage>
</organism>
<keyword evidence="1" id="KW-0808">Transferase</keyword>
<name>A0ABP6RWP5_9PSEU</name>
<comment type="caution">
    <text evidence="4">The sequence shown here is derived from an EMBL/GenBank/DDBJ whole genome shotgun (WGS) entry which is preliminary data.</text>
</comment>
<keyword evidence="5" id="KW-1185">Reference proteome</keyword>
<gene>
    <name evidence="4" type="ORF">GCM10020366_48910</name>
</gene>
<evidence type="ECO:0000313" key="5">
    <source>
        <dbReference type="Proteomes" id="UP001500483"/>
    </source>
</evidence>
<dbReference type="InterPro" id="IPR050832">
    <property type="entry name" value="Bact_Acetyltransf"/>
</dbReference>
<evidence type="ECO:0000256" key="2">
    <source>
        <dbReference type="ARBA" id="ARBA00023315"/>
    </source>
</evidence>
<dbReference type="Pfam" id="PF00583">
    <property type="entry name" value="Acetyltransf_1"/>
    <property type="match status" value="1"/>
</dbReference>
<dbReference type="PROSITE" id="PS51186">
    <property type="entry name" value="GNAT"/>
    <property type="match status" value="1"/>
</dbReference>
<dbReference type="InterPro" id="IPR016181">
    <property type="entry name" value="Acyl_CoA_acyltransferase"/>
</dbReference>
<sequence length="164" mass="17751">MRIRPARQDDERALARIVRAAWTPESSVFPRPAADAPFFRAPVVPENVLVALAADEPIGLIKLVPMATAQPGLGAAAAHVQQIYGLSVVPEHQGRRAGTELLGAARAEAVARGARRITLRVLGGNPRAQRLYERLGYRVEGVEREQFLLGGTYVDDVLLALDLT</sequence>
<dbReference type="InterPro" id="IPR000182">
    <property type="entry name" value="GNAT_dom"/>
</dbReference>
<proteinExistence type="predicted"/>
<evidence type="ECO:0000313" key="4">
    <source>
        <dbReference type="EMBL" id="GAA3362145.1"/>
    </source>
</evidence>
<reference evidence="5" key="1">
    <citation type="journal article" date="2019" name="Int. J. Syst. Evol. Microbiol.">
        <title>The Global Catalogue of Microorganisms (GCM) 10K type strain sequencing project: providing services to taxonomists for standard genome sequencing and annotation.</title>
        <authorList>
            <consortium name="The Broad Institute Genomics Platform"/>
            <consortium name="The Broad Institute Genome Sequencing Center for Infectious Disease"/>
            <person name="Wu L."/>
            <person name="Ma J."/>
        </authorList>
    </citation>
    <scope>NUCLEOTIDE SEQUENCE [LARGE SCALE GENOMIC DNA]</scope>
    <source>
        <strain evidence="5">JCM 9687</strain>
    </source>
</reference>
<dbReference type="Gene3D" id="3.40.630.30">
    <property type="match status" value="1"/>
</dbReference>
<dbReference type="EMBL" id="BAAAYK010000038">
    <property type="protein sequence ID" value="GAA3362145.1"/>
    <property type="molecule type" value="Genomic_DNA"/>
</dbReference>
<feature type="domain" description="N-acetyltransferase" evidence="3">
    <location>
        <begin position="1"/>
        <end position="164"/>
    </location>
</feature>
<dbReference type="CDD" id="cd04301">
    <property type="entry name" value="NAT_SF"/>
    <property type="match status" value="1"/>
</dbReference>
<accession>A0ABP6RWP5</accession>
<dbReference type="RefSeq" id="WP_224961944.1">
    <property type="nucleotide sequence ID" value="NZ_BAAAYK010000038.1"/>
</dbReference>
<dbReference type="Proteomes" id="UP001500483">
    <property type="component" value="Unassembled WGS sequence"/>
</dbReference>